<dbReference type="PANTHER" id="PTHR46572:SF2">
    <property type="entry name" value="RHO1 GDP-GTP EXCHANGE PROTEIN 1-RELATED"/>
    <property type="match status" value="1"/>
</dbReference>
<dbReference type="InterPro" id="IPR036388">
    <property type="entry name" value="WH-like_DNA-bd_sf"/>
</dbReference>
<dbReference type="Pfam" id="PF00780">
    <property type="entry name" value="CNH"/>
    <property type="match status" value="1"/>
</dbReference>
<dbReference type="AlphaFoldDB" id="A0A168MSG1"/>
<feature type="domain" description="CNH" evidence="5">
    <location>
        <begin position="582"/>
        <end position="909"/>
    </location>
</feature>
<dbReference type="InterPro" id="IPR041675">
    <property type="entry name" value="PH_5"/>
</dbReference>
<dbReference type="SMART" id="SM00049">
    <property type="entry name" value="DEP"/>
    <property type="match status" value="1"/>
</dbReference>
<evidence type="ECO:0000256" key="3">
    <source>
        <dbReference type="SAM" id="MobiDB-lite"/>
    </source>
</evidence>
<protein>
    <recommendedName>
        <fullName evidence="8">DH domain-containing protein</fullName>
    </recommendedName>
</protein>
<proteinExistence type="predicted"/>
<dbReference type="PROSITE" id="PS50010">
    <property type="entry name" value="DH_2"/>
    <property type="match status" value="1"/>
</dbReference>
<feature type="non-terminal residue" evidence="6">
    <location>
        <position position="1"/>
    </location>
</feature>
<dbReference type="InterPro" id="IPR001180">
    <property type="entry name" value="CNH_dom"/>
</dbReference>
<dbReference type="STRING" id="747725.A0A168MSG1"/>
<dbReference type="PROSITE" id="PS50219">
    <property type="entry name" value="CNH"/>
    <property type="match status" value="1"/>
</dbReference>
<dbReference type="Gene3D" id="1.20.900.10">
    <property type="entry name" value="Dbl homology (DH) domain"/>
    <property type="match status" value="1"/>
</dbReference>
<dbReference type="GO" id="GO:0005085">
    <property type="term" value="F:guanyl-nucleotide exchange factor activity"/>
    <property type="evidence" value="ECO:0007669"/>
    <property type="project" value="UniProtKB-KW"/>
</dbReference>
<dbReference type="InterPro" id="IPR011993">
    <property type="entry name" value="PH-like_dom_sf"/>
</dbReference>
<keyword evidence="1" id="KW-0597">Phosphoprotein</keyword>
<dbReference type="InterPro" id="IPR052233">
    <property type="entry name" value="Rho-type_GEFs"/>
</dbReference>
<evidence type="ECO:0008006" key="8">
    <source>
        <dbReference type="Google" id="ProtNLM"/>
    </source>
</evidence>
<gene>
    <name evidence="6" type="ORF">MUCCIDRAFT_126788</name>
</gene>
<comment type="caution">
    <text evidence="6">The sequence shown here is derived from an EMBL/GenBank/DDBJ whole genome shotgun (WGS) entry which is preliminary data.</text>
</comment>
<dbReference type="Gene3D" id="1.10.10.10">
    <property type="entry name" value="Winged helix-like DNA-binding domain superfamily/Winged helix DNA-binding domain"/>
    <property type="match status" value="1"/>
</dbReference>
<feature type="region of interest" description="Disordered" evidence="3">
    <location>
        <begin position="734"/>
        <end position="753"/>
    </location>
</feature>
<dbReference type="VEuPathDB" id="FungiDB:MUCCIDRAFT_126788"/>
<dbReference type="Proteomes" id="UP000077051">
    <property type="component" value="Unassembled WGS sequence"/>
</dbReference>
<organism evidence="6 7">
    <name type="scientific">Mucor lusitanicus CBS 277.49</name>
    <dbReference type="NCBI Taxonomy" id="747725"/>
    <lineage>
        <taxon>Eukaryota</taxon>
        <taxon>Fungi</taxon>
        <taxon>Fungi incertae sedis</taxon>
        <taxon>Mucoromycota</taxon>
        <taxon>Mucoromycotina</taxon>
        <taxon>Mucoromycetes</taxon>
        <taxon>Mucorales</taxon>
        <taxon>Mucorineae</taxon>
        <taxon>Mucoraceae</taxon>
        <taxon>Mucor</taxon>
    </lineage>
</organism>
<keyword evidence="7" id="KW-1185">Reference proteome</keyword>
<dbReference type="InterPro" id="IPR036390">
    <property type="entry name" value="WH_DNA-bd_sf"/>
</dbReference>
<dbReference type="SUPFAM" id="SSF48065">
    <property type="entry name" value="DBL homology domain (DH-domain)"/>
    <property type="match status" value="1"/>
</dbReference>
<dbReference type="InterPro" id="IPR000219">
    <property type="entry name" value="DH_dom"/>
</dbReference>
<dbReference type="Pfam" id="PF00610">
    <property type="entry name" value="DEP"/>
    <property type="match status" value="1"/>
</dbReference>
<dbReference type="Pfam" id="PF00621">
    <property type="entry name" value="RhoGEF"/>
    <property type="match status" value="1"/>
</dbReference>
<dbReference type="SUPFAM" id="SSF50729">
    <property type="entry name" value="PH domain-like"/>
    <property type="match status" value="1"/>
</dbReference>
<evidence type="ECO:0000259" key="4">
    <source>
        <dbReference type="PROSITE" id="PS50010"/>
    </source>
</evidence>
<evidence type="ECO:0000259" key="5">
    <source>
        <dbReference type="PROSITE" id="PS50219"/>
    </source>
</evidence>
<dbReference type="GO" id="GO:0035556">
    <property type="term" value="P:intracellular signal transduction"/>
    <property type="evidence" value="ECO:0007669"/>
    <property type="project" value="InterPro"/>
</dbReference>
<dbReference type="Gene3D" id="2.30.29.30">
    <property type="entry name" value="Pleckstrin-homology domain (PH domain)/Phosphotyrosine-binding domain (PTB)"/>
    <property type="match status" value="1"/>
</dbReference>
<evidence type="ECO:0000256" key="1">
    <source>
        <dbReference type="ARBA" id="ARBA00022553"/>
    </source>
</evidence>
<sequence length="909" mass="103301">ATLTANSSIYPALLSKIAHVFKENMVVGTRTKDSIQYHDVFDGREAVSVLASIIKTSDRNLAILVGRALDDQKLFHDVNYEHRLRDSVHELYQFKEQQGVSKPPIKRKLSADSDTIAATDADITPSEDASPAVHKEDDDMPNGVFTLLTDCYSSTCTIENTCYSVLCPRRFNLVDGYVLEDRLWINTVSKSISNKLSTKEKRRQENIYELIYTEKDFVEDLLYVEKNWIKPLLTNDHIIPADRRDKFVNELFWNLPEIRENNALLLADLLQRQQEHKIVYKIGDVFLKHVSDLFEHFIEYGSHQIISKYKLETERSANAAFAEFVQATERAPASRKLELNGYLTKPTTRLGRYNLLLREILKNTPENHPDCETIPQAMQLIQQFLQRVNEESGKTENKFGLEMLEKKLTFNKKHMHTQDIDRKIILKGPLKRKSTTSNAASESSELQVYVLDHCLLLIKSKFFDSNNEMFKLYKKPIPLALLAIATGSFYSTGGSSDFLPSPLLSYSSSTSIATNNVNGKSGYPISFIHLGRHGSGTTTLYAPTLASRRKWVDTIEKYRQSIMEKLKVFQMTGISDQSFSTFNKVHCAAVYATYLIFGCDHGVYIKKPPTNSAHTTNHPHKDINDDDDDDEDDTEGIVKVLSLEKVSQIDILEGARLLLILADKIFYTNSNSSTFVKKPKKTTQHMRKIGNNVSFFKVGQVYDKSTAGKPVERTLVCFVKYNAMTSTIRALEPCDEKGSDSKKKKKKKSSSKPSLGLFIRHSNETLRGFKDLYIPGEATSIQYFKNVICVGSAKGFQMVDIGSAGVQSVLDPSDENHNFIGQRETLRPVSMFRHPDGCIMLCYNEIAFYIDKKGRRIRSDWIINWEGHPTAFAFRYPYIVAFDSSFIEIRHVNTGDLTQIITGHNIRCL</sequence>
<reference evidence="6 7" key="1">
    <citation type="submission" date="2015-06" db="EMBL/GenBank/DDBJ databases">
        <title>Expansion of signal transduction pathways in fungi by whole-genome duplication.</title>
        <authorList>
            <consortium name="DOE Joint Genome Institute"/>
            <person name="Corrochano L.M."/>
            <person name="Kuo A."/>
            <person name="Marcet-Houben M."/>
            <person name="Polaino S."/>
            <person name="Salamov A."/>
            <person name="Villalobos J.M."/>
            <person name="Alvarez M.I."/>
            <person name="Avalos J."/>
            <person name="Benito E.P."/>
            <person name="Benoit I."/>
            <person name="Burger G."/>
            <person name="Camino L.P."/>
            <person name="Canovas D."/>
            <person name="Cerda-Olmedo E."/>
            <person name="Cheng J.-F."/>
            <person name="Dominguez A."/>
            <person name="Elias M."/>
            <person name="Eslava A.P."/>
            <person name="Glaser F."/>
            <person name="Grimwood J."/>
            <person name="Gutierrez G."/>
            <person name="Heitman J."/>
            <person name="Henrissat B."/>
            <person name="Iturriaga E.A."/>
            <person name="Lang B.F."/>
            <person name="Lavin J.L."/>
            <person name="Lee S."/>
            <person name="Li W."/>
            <person name="Lindquist E."/>
            <person name="Lopez-Garcia S."/>
            <person name="Luque E.M."/>
            <person name="Marcos A.T."/>
            <person name="Martin J."/>
            <person name="Mccluskey K."/>
            <person name="Medina H.R."/>
            <person name="Miralles-Duran A."/>
            <person name="Miyazaki A."/>
            <person name="Munoz-Torres E."/>
            <person name="Oguiza J.A."/>
            <person name="Ohm R."/>
            <person name="Olmedo M."/>
            <person name="Orejas M."/>
            <person name="Ortiz-Castellanos L."/>
            <person name="Pisabarro A.G."/>
            <person name="Rodriguez-Romero J."/>
            <person name="Ruiz-Herrera J."/>
            <person name="Ruiz-Vazquez R."/>
            <person name="Sanz C."/>
            <person name="Schackwitz W."/>
            <person name="Schmutz J."/>
            <person name="Shahriari M."/>
            <person name="Shelest E."/>
            <person name="Silva-Franco F."/>
            <person name="Soanes D."/>
            <person name="Syed K."/>
            <person name="Tagua V.G."/>
            <person name="Talbot N.J."/>
            <person name="Thon M."/>
            <person name="De Vries R.P."/>
            <person name="Wiebenga A."/>
            <person name="Yadav J.S."/>
            <person name="Braun E.L."/>
            <person name="Baker S."/>
            <person name="Garre V."/>
            <person name="Horwitz B."/>
            <person name="Torres-Martinez S."/>
            <person name="Idnurm A."/>
            <person name="Herrera-Estrella A."/>
            <person name="Gabaldon T."/>
            <person name="Grigoriev I.V."/>
        </authorList>
    </citation>
    <scope>NUCLEOTIDE SEQUENCE [LARGE SCALE GENOMIC DNA]</scope>
    <source>
        <strain evidence="6 7">CBS 277.49</strain>
    </source>
</reference>
<dbReference type="EMBL" id="AMYB01000003">
    <property type="protein sequence ID" value="OAD05306.1"/>
    <property type="molecule type" value="Genomic_DNA"/>
</dbReference>
<name>A0A168MSG1_MUCCL</name>
<dbReference type="PANTHER" id="PTHR46572">
    <property type="entry name" value="RHO1 GDP-GTP EXCHANGE PROTEIN 1-RELATED"/>
    <property type="match status" value="1"/>
</dbReference>
<feature type="domain" description="DH" evidence="4">
    <location>
        <begin position="202"/>
        <end position="391"/>
    </location>
</feature>
<evidence type="ECO:0000313" key="6">
    <source>
        <dbReference type="EMBL" id="OAD05306.1"/>
    </source>
</evidence>
<feature type="region of interest" description="Disordered" evidence="3">
    <location>
        <begin position="609"/>
        <end position="631"/>
    </location>
</feature>
<feature type="non-terminal residue" evidence="6">
    <location>
        <position position="909"/>
    </location>
</feature>
<dbReference type="InterPro" id="IPR000591">
    <property type="entry name" value="DEP_dom"/>
</dbReference>
<dbReference type="OrthoDB" id="2272012at2759"/>
<dbReference type="Pfam" id="PF15405">
    <property type="entry name" value="PH_5"/>
    <property type="match status" value="1"/>
</dbReference>
<accession>A0A168MSG1</accession>
<keyword evidence="2" id="KW-0344">Guanine-nucleotide releasing factor</keyword>
<dbReference type="SMART" id="SM00036">
    <property type="entry name" value="CNH"/>
    <property type="match status" value="1"/>
</dbReference>
<dbReference type="SUPFAM" id="SSF46785">
    <property type="entry name" value="Winged helix' DNA-binding domain"/>
    <property type="match status" value="1"/>
</dbReference>
<dbReference type="CDD" id="cd00160">
    <property type="entry name" value="RhoGEF"/>
    <property type="match status" value="1"/>
</dbReference>
<dbReference type="SMART" id="SM00325">
    <property type="entry name" value="RhoGEF"/>
    <property type="match status" value="1"/>
</dbReference>
<evidence type="ECO:0000256" key="2">
    <source>
        <dbReference type="ARBA" id="ARBA00022658"/>
    </source>
</evidence>
<evidence type="ECO:0000313" key="7">
    <source>
        <dbReference type="Proteomes" id="UP000077051"/>
    </source>
</evidence>
<dbReference type="InterPro" id="IPR035899">
    <property type="entry name" value="DBL_dom_sf"/>
</dbReference>